<gene>
    <name evidence="5" type="ORF">DdX_21287</name>
</gene>
<dbReference type="InterPro" id="IPR009003">
    <property type="entry name" value="Peptidase_S1_PA"/>
</dbReference>
<reference evidence="5" key="1">
    <citation type="submission" date="2022-01" db="EMBL/GenBank/DDBJ databases">
        <title>Genome Sequence Resource for Two Populations of Ditylenchus destructor, the Migratory Endoparasitic Phytonematode.</title>
        <authorList>
            <person name="Zhang H."/>
            <person name="Lin R."/>
            <person name="Xie B."/>
        </authorList>
    </citation>
    <scope>NUCLEOTIDE SEQUENCE</scope>
    <source>
        <strain evidence="5">BazhouSP</strain>
    </source>
</reference>
<evidence type="ECO:0000259" key="4">
    <source>
        <dbReference type="PROSITE" id="PS50240"/>
    </source>
</evidence>
<dbReference type="AlphaFoldDB" id="A0AAD4MF30"/>
<dbReference type="PANTHER" id="PTHR24252">
    <property type="entry name" value="ACROSIN-RELATED"/>
    <property type="match status" value="1"/>
</dbReference>
<dbReference type="PROSITE" id="PS50240">
    <property type="entry name" value="TRYPSIN_DOM"/>
    <property type="match status" value="1"/>
</dbReference>
<accession>A0AAD4MF30</accession>
<dbReference type="Pfam" id="PF00089">
    <property type="entry name" value="Trypsin"/>
    <property type="match status" value="1"/>
</dbReference>
<keyword evidence="3" id="KW-1015">Disulfide bond</keyword>
<dbReference type="PANTHER" id="PTHR24252:SF17">
    <property type="entry name" value="SUPPRESSOR OF TUMORIGENICITY 14 PROTEIN HOMOLOG-RELATED"/>
    <property type="match status" value="1"/>
</dbReference>
<comment type="caution">
    <text evidence="5">The sequence shown here is derived from an EMBL/GenBank/DDBJ whole genome shotgun (WGS) entry which is preliminary data.</text>
</comment>
<dbReference type="InterPro" id="IPR001254">
    <property type="entry name" value="Trypsin_dom"/>
</dbReference>
<evidence type="ECO:0000256" key="1">
    <source>
        <dbReference type="ARBA" id="ARBA00022670"/>
    </source>
</evidence>
<dbReference type="SMART" id="SM00020">
    <property type="entry name" value="Tryp_SPc"/>
    <property type="match status" value="1"/>
</dbReference>
<feature type="domain" description="Peptidase S1" evidence="4">
    <location>
        <begin position="27"/>
        <end position="257"/>
    </location>
</feature>
<sequence>MISVDEYSRSANYPCGYTPIEPYLNQNMGEVKDARAHSWPWMADICKKHQDMDHCAGSYGAVIGNRWILTLSESLCPSKKNGKVPHMEYKMTKVFVGMNNRSEIYNSGVQSFEIKNTFCSDYDGTPTLTLIQLNSSIEYSQFVQPICLAATMKGIQVRESALWSTGWNIERTSDGLQQSKNAVDVDRDFPNLALYINGTDVYQRWILGSPLMFQGLDRRWYLHGVLNPYFEMPKGCKFHLIKHKSELYSYFSTLTYLIGSRGLAIIVNGSPKLPLAK</sequence>
<dbReference type="Gene3D" id="2.40.10.10">
    <property type="entry name" value="Trypsin-like serine proteases"/>
    <property type="match status" value="1"/>
</dbReference>
<dbReference type="GO" id="GO:0004252">
    <property type="term" value="F:serine-type endopeptidase activity"/>
    <property type="evidence" value="ECO:0007669"/>
    <property type="project" value="InterPro"/>
</dbReference>
<dbReference type="Proteomes" id="UP001201812">
    <property type="component" value="Unassembled WGS sequence"/>
</dbReference>
<dbReference type="GO" id="GO:0006508">
    <property type="term" value="P:proteolysis"/>
    <property type="evidence" value="ECO:0007669"/>
    <property type="project" value="UniProtKB-KW"/>
</dbReference>
<evidence type="ECO:0000256" key="3">
    <source>
        <dbReference type="ARBA" id="ARBA00023157"/>
    </source>
</evidence>
<keyword evidence="2" id="KW-0378">Hydrolase</keyword>
<protein>
    <submittedName>
        <fullName evidence="5">Trypsin domain-containing protein</fullName>
    </submittedName>
</protein>
<evidence type="ECO:0000256" key="2">
    <source>
        <dbReference type="ARBA" id="ARBA00022801"/>
    </source>
</evidence>
<dbReference type="SUPFAM" id="SSF50494">
    <property type="entry name" value="Trypsin-like serine proteases"/>
    <property type="match status" value="1"/>
</dbReference>
<proteinExistence type="predicted"/>
<evidence type="ECO:0000313" key="6">
    <source>
        <dbReference type="Proteomes" id="UP001201812"/>
    </source>
</evidence>
<evidence type="ECO:0000313" key="5">
    <source>
        <dbReference type="EMBL" id="KAI1692384.1"/>
    </source>
</evidence>
<keyword evidence="6" id="KW-1185">Reference proteome</keyword>
<dbReference type="EMBL" id="JAKKPZ010000777">
    <property type="protein sequence ID" value="KAI1692384.1"/>
    <property type="molecule type" value="Genomic_DNA"/>
</dbReference>
<organism evidence="5 6">
    <name type="scientific">Ditylenchus destructor</name>
    <dbReference type="NCBI Taxonomy" id="166010"/>
    <lineage>
        <taxon>Eukaryota</taxon>
        <taxon>Metazoa</taxon>
        <taxon>Ecdysozoa</taxon>
        <taxon>Nematoda</taxon>
        <taxon>Chromadorea</taxon>
        <taxon>Rhabditida</taxon>
        <taxon>Tylenchina</taxon>
        <taxon>Tylenchomorpha</taxon>
        <taxon>Sphaerularioidea</taxon>
        <taxon>Anguinidae</taxon>
        <taxon>Anguininae</taxon>
        <taxon>Ditylenchus</taxon>
    </lineage>
</organism>
<name>A0AAD4MF30_9BILA</name>
<keyword evidence="1" id="KW-0645">Protease</keyword>
<dbReference type="InterPro" id="IPR043504">
    <property type="entry name" value="Peptidase_S1_PA_chymotrypsin"/>
</dbReference>